<keyword evidence="3" id="KW-1185">Reference proteome</keyword>
<accession>A0A3Q0SS92</accession>
<dbReference type="OMA" id="WVTMCAL"/>
<reference evidence="2" key="2">
    <citation type="submission" date="2025-09" db="UniProtKB">
        <authorList>
            <consortium name="Ensembl"/>
        </authorList>
    </citation>
    <scope>IDENTIFICATION</scope>
</reference>
<evidence type="ECO:0000313" key="2">
    <source>
        <dbReference type="Ensembl" id="ENSACIP00000024558.1"/>
    </source>
</evidence>
<proteinExistence type="predicted"/>
<feature type="compositionally biased region" description="Polar residues" evidence="1">
    <location>
        <begin position="1"/>
        <end position="12"/>
    </location>
</feature>
<sequence length="151" mass="16972">WISDGSPASQTAARRYGSSRGPSTSCGKRRTSGSTSTGTASPSSMVKLLPQSSQVNGFSPTWNSVMWDLRWDDCVNLFPQVVQRKGRSPVWVTMCALRWGDCVNLLPHSEHLSSWVRWWQRMPLSSLKALPQVGHLCGFLLECVTWWSFRL</sequence>
<dbReference type="Ensembl" id="ENSACIT00000025203.1">
    <property type="protein sequence ID" value="ENSACIP00000024558.1"/>
    <property type="gene ID" value="ENSACIG00000019075.1"/>
</dbReference>
<protein>
    <submittedName>
        <fullName evidence="2">Uncharacterized protein</fullName>
    </submittedName>
</protein>
<feature type="region of interest" description="Disordered" evidence="1">
    <location>
        <begin position="1"/>
        <end position="44"/>
    </location>
</feature>
<reference evidence="2" key="1">
    <citation type="submission" date="2025-08" db="UniProtKB">
        <authorList>
            <consortium name="Ensembl"/>
        </authorList>
    </citation>
    <scope>IDENTIFICATION</scope>
</reference>
<organism evidence="2 3">
    <name type="scientific">Amphilophus citrinellus</name>
    <name type="common">Midas cichlid</name>
    <name type="synonym">Cichlasoma citrinellum</name>
    <dbReference type="NCBI Taxonomy" id="61819"/>
    <lineage>
        <taxon>Eukaryota</taxon>
        <taxon>Metazoa</taxon>
        <taxon>Chordata</taxon>
        <taxon>Craniata</taxon>
        <taxon>Vertebrata</taxon>
        <taxon>Euteleostomi</taxon>
        <taxon>Actinopterygii</taxon>
        <taxon>Neopterygii</taxon>
        <taxon>Teleostei</taxon>
        <taxon>Neoteleostei</taxon>
        <taxon>Acanthomorphata</taxon>
        <taxon>Ovalentaria</taxon>
        <taxon>Cichlomorphae</taxon>
        <taxon>Cichliformes</taxon>
        <taxon>Cichlidae</taxon>
        <taxon>New World cichlids</taxon>
        <taxon>Cichlasomatinae</taxon>
        <taxon>Heroini</taxon>
        <taxon>Amphilophus</taxon>
    </lineage>
</organism>
<dbReference type="AlphaFoldDB" id="A0A3Q0SS92"/>
<evidence type="ECO:0000313" key="3">
    <source>
        <dbReference type="Proteomes" id="UP000261340"/>
    </source>
</evidence>
<name>A0A3Q0SS92_AMPCI</name>
<dbReference type="Proteomes" id="UP000261340">
    <property type="component" value="Unplaced"/>
</dbReference>
<dbReference type="GeneTree" id="ENSGT00940000179870"/>
<feature type="compositionally biased region" description="Low complexity" evidence="1">
    <location>
        <begin position="32"/>
        <end position="44"/>
    </location>
</feature>
<evidence type="ECO:0000256" key="1">
    <source>
        <dbReference type="SAM" id="MobiDB-lite"/>
    </source>
</evidence>